<evidence type="ECO:0000313" key="2">
    <source>
        <dbReference type="RefSeq" id="XP_045142187.1"/>
    </source>
</evidence>
<protein>
    <submittedName>
        <fullName evidence="2">LOW QUALITY PROTEIN: histone deacetylase complex subunit SAP18-like</fullName>
    </submittedName>
</protein>
<gene>
    <name evidence="2" type="primary">LOC101653156</name>
</gene>
<keyword evidence="1" id="KW-1185">Reference proteome</keyword>
<evidence type="ECO:0000313" key="1">
    <source>
        <dbReference type="Proteomes" id="UP000694863"/>
    </source>
</evidence>
<sequence length="174" mass="19781">MLTVEEVRVQSEHLLGLRRKVAVESSVTQEEIKKKTEKPIDQEKIWLLLLLPVFTPNNSCHHRMDEFSRGNVLSSELQICTWMDATLKELTSLGKDVYPEARKKGTHFNFEIVFTDLKIPGCRVKEIGSTILGKKGTNDSMTLQSQKFQMGDYLDVAITPPNEPPPPSGHMRPY</sequence>
<dbReference type="RefSeq" id="XP_045142187.1">
    <property type="nucleotide sequence ID" value="XM_045286252.1"/>
</dbReference>
<proteinExistence type="predicted"/>
<dbReference type="Proteomes" id="UP000694863">
    <property type="component" value="Unplaced"/>
</dbReference>
<reference evidence="2" key="1">
    <citation type="submission" date="2025-08" db="UniProtKB">
        <authorList>
            <consortium name="RefSeq"/>
        </authorList>
    </citation>
    <scope>IDENTIFICATION</scope>
</reference>
<accession>A0AC55CPW0</accession>
<organism evidence="1 2">
    <name type="scientific">Echinops telfairi</name>
    <name type="common">Lesser hedgehog tenrec</name>
    <dbReference type="NCBI Taxonomy" id="9371"/>
    <lineage>
        <taxon>Eukaryota</taxon>
        <taxon>Metazoa</taxon>
        <taxon>Chordata</taxon>
        <taxon>Craniata</taxon>
        <taxon>Vertebrata</taxon>
        <taxon>Euteleostomi</taxon>
        <taxon>Mammalia</taxon>
        <taxon>Eutheria</taxon>
        <taxon>Afrotheria</taxon>
        <taxon>Tenrecidae</taxon>
        <taxon>Tenrecinae</taxon>
        <taxon>Echinops</taxon>
    </lineage>
</organism>
<name>A0AC55CPW0_ECHTE</name>